<name>A0ABT1XGN7_9BURK</name>
<keyword evidence="5" id="KW-1003">Cell membrane</keyword>
<evidence type="ECO:0000256" key="8">
    <source>
        <dbReference type="ARBA" id="ARBA00022927"/>
    </source>
</evidence>
<comment type="similarity">
    <text evidence="2">Belongs to the FliJ family.</text>
</comment>
<evidence type="ECO:0000256" key="5">
    <source>
        <dbReference type="ARBA" id="ARBA00022475"/>
    </source>
</evidence>
<comment type="subcellular location">
    <subcellularLocation>
        <location evidence="1">Cell membrane</location>
        <topology evidence="1">Peripheral membrane protein</topology>
        <orientation evidence="1">Cytoplasmic side</orientation>
    </subcellularLocation>
</comment>
<keyword evidence="11" id="KW-0966">Cell projection</keyword>
<accession>A0ABT1XGN7</accession>
<sequence length="149" mass="16979">MSNVLQILIEQASEKADNLARSMAATQQKLVQGQDKLNMLQTYRDECEGGMHNKASVGMTGQQLRNQLAFVGKIGEAVAQQTREIDFLNTTLAHQRTQWQTALAEQRKFEALVEREKLKQAKLENKRDQKMNDEYAARIYRVQTAGEHS</sequence>
<dbReference type="InterPro" id="IPR053716">
    <property type="entry name" value="Flag_assembly_chemotaxis_eff"/>
</dbReference>
<dbReference type="InterPro" id="IPR052570">
    <property type="entry name" value="FliJ"/>
</dbReference>
<evidence type="ECO:0000256" key="7">
    <source>
        <dbReference type="ARBA" id="ARBA00022795"/>
    </source>
</evidence>
<keyword evidence="9" id="KW-0472">Membrane</keyword>
<evidence type="ECO:0000256" key="6">
    <source>
        <dbReference type="ARBA" id="ARBA00022500"/>
    </source>
</evidence>
<dbReference type="NCBIfam" id="TIGR02473">
    <property type="entry name" value="flagell_FliJ"/>
    <property type="match status" value="1"/>
</dbReference>
<dbReference type="InterPro" id="IPR018006">
    <property type="entry name" value="Flag_FliJ_proteobac"/>
</dbReference>
<dbReference type="Pfam" id="PF02050">
    <property type="entry name" value="FliJ"/>
    <property type="match status" value="1"/>
</dbReference>
<evidence type="ECO:0000256" key="1">
    <source>
        <dbReference type="ARBA" id="ARBA00004413"/>
    </source>
</evidence>
<keyword evidence="8" id="KW-0653">Protein transport</keyword>
<dbReference type="RefSeq" id="WP_257510709.1">
    <property type="nucleotide sequence ID" value="NZ_JANKHG010000005.1"/>
</dbReference>
<organism evidence="11 12">
    <name type="scientific">Limnobacter parvus</name>
    <dbReference type="NCBI Taxonomy" id="2939690"/>
    <lineage>
        <taxon>Bacteria</taxon>
        <taxon>Pseudomonadati</taxon>
        <taxon>Pseudomonadota</taxon>
        <taxon>Betaproteobacteria</taxon>
        <taxon>Burkholderiales</taxon>
        <taxon>Burkholderiaceae</taxon>
        <taxon>Limnobacter</taxon>
    </lineage>
</organism>
<keyword evidence="6" id="KW-0145">Chemotaxis</keyword>
<keyword evidence="10" id="KW-1006">Bacterial flagellum protein export</keyword>
<evidence type="ECO:0000313" key="12">
    <source>
        <dbReference type="Proteomes" id="UP001165267"/>
    </source>
</evidence>
<evidence type="ECO:0000256" key="4">
    <source>
        <dbReference type="ARBA" id="ARBA00022448"/>
    </source>
</evidence>
<evidence type="ECO:0000256" key="10">
    <source>
        <dbReference type="ARBA" id="ARBA00023225"/>
    </source>
</evidence>
<keyword evidence="11" id="KW-0969">Cilium</keyword>
<keyword evidence="7" id="KW-1005">Bacterial flagellum biogenesis</keyword>
<keyword evidence="11" id="KW-0282">Flagellum</keyword>
<dbReference type="Gene3D" id="1.10.287.1700">
    <property type="match status" value="1"/>
</dbReference>
<evidence type="ECO:0000256" key="3">
    <source>
        <dbReference type="ARBA" id="ARBA00020392"/>
    </source>
</evidence>
<dbReference type="EMBL" id="JANKHG010000005">
    <property type="protein sequence ID" value="MCR2745457.1"/>
    <property type="molecule type" value="Genomic_DNA"/>
</dbReference>
<dbReference type="PIRSF" id="PIRSF019404">
    <property type="entry name" value="FliJ"/>
    <property type="match status" value="1"/>
</dbReference>
<evidence type="ECO:0000313" key="11">
    <source>
        <dbReference type="EMBL" id="MCR2745457.1"/>
    </source>
</evidence>
<dbReference type="Proteomes" id="UP001165267">
    <property type="component" value="Unassembled WGS sequence"/>
</dbReference>
<comment type="caution">
    <text evidence="11">The sequence shown here is derived from an EMBL/GenBank/DDBJ whole genome shotgun (WGS) entry which is preliminary data.</text>
</comment>
<keyword evidence="4" id="KW-0813">Transport</keyword>
<dbReference type="InterPro" id="IPR012823">
    <property type="entry name" value="Flagell_FliJ"/>
</dbReference>
<reference evidence="11" key="1">
    <citation type="submission" date="2022-07" db="EMBL/GenBank/DDBJ databases">
        <authorList>
            <person name="Xamxidin M."/>
        </authorList>
    </citation>
    <scope>NUCLEOTIDE SEQUENCE</scope>
    <source>
        <strain evidence="11">YS8-69</strain>
    </source>
</reference>
<keyword evidence="12" id="KW-1185">Reference proteome</keyword>
<evidence type="ECO:0000256" key="9">
    <source>
        <dbReference type="ARBA" id="ARBA00023136"/>
    </source>
</evidence>
<gene>
    <name evidence="11" type="primary">fliJ</name>
    <name evidence="11" type="ORF">NSP04_02200</name>
</gene>
<proteinExistence type="inferred from homology"/>
<dbReference type="PANTHER" id="PTHR38786:SF1">
    <property type="entry name" value="FLAGELLAR FLIJ PROTEIN"/>
    <property type="match status" value="1"/>
</dbReference>
<dbReference type="PANTHER" id="PTHR38786">
    <property type="entry name" value="FLAGELLAR FLIJ PROTEIN"/>
    <property type="match status" value="1"/>
</dbReference>
<protein>
    <recommendedName>
        <fullName evidence="3">Flagellar FliJ protein</fullName>
    </recommendedName>
</protein>
<evidence type="ECO:0000256" key="2">
    <source>
        <dbReference type="ARBA" id="ARBA00010004"/>
    </source>
</evidence>